<dbReference type="EMBL" id="CM029042">
    <property type="protein sequence ID" value="KAG2615937.1"/>
    <property type="molecule type" value="Genomic_DNA"/>
</dbReference>
<evidence type="ECO:0000313" key="6">
    <source>
        <dbReference type="EMBL" id="KAG2615937.1"/>
    </source>
</evidence>
<sequence>MPELAECWVEVVWLGSRRWWPSSVARSFAVRPVLSRAAHAFRNAAVAAACKVAAEDAFHCLTTGGGAPKHKLEDALKKICKDGTYWGTAAGVYVAMESAVEETRGRTDWKNAVIGGALAGAIMSAATDGRSGHRDKFVKDAITGAAIAAAAEFIGHHVRVDLGPVRFTGGARSRSSQTTKEGRNGAEPWERQEVVMDPWVASPEVELPLQFRTDPALS</sequence>
<protein>
    <submittedName>
        <fullName evidence="6">Uncharacterized protein</fullName>
    </submittedName>
</protein>
<dbReference type="InterPro" id="IPR045238">
    <property type="entry name" value="Tim23-like"/>
</dbReference>
<keyword evidence="7" id="KW-1185">Reference proteome</keyword>
<reference evidence="6" key="1">
    <citation type="submission" date="2020-05" db="EMBL/GenBank/DDBJ databases">
        <title>WGS assembly of Panicum virgatum.</title>
        <authorList>
            <person name="Lovell J.T."/>
            <person name="Jenkins J."/>
            <person name="Shu S."/>
            <person name="Juenger T.E."/>
            <person name="Schmutz J."/>
        </authorList>
    </citation>
    <scope>NUCLEOTIDE SEQUENCE</scope>
    <source>
        <strain evidence="6">AP13</strain>
    </source>
</reference>
<dbReference type="PANTHER" id="PTHR15371:SF2">
    <property type="entry name" value="OUTER ENVELOPE PORE PROTEIN 16-1, CHLOROPLASTIC"/>
    <property type="match status" value="1"/>
</dbReference>
<comment type="caution">
    <text evidence="6">The sequence shown here is derived from an EMBL/GenBank/DDBJ whole genome shotgun (WGS) entry which is preliminary data.</text>
</comment>
<feature type="compositionally biased region" description="Basic and acidic residues" evidence="5">
    <location>
        <begin position="180"/>
        <end position="192"/>
    </location>
</feature>
<dbReference type="Pfam" id="PF02466">
    <property type="entry name" value="Tim17"/>
    <property type="match status" value="1"/>
</dbReference>
<evidence type="ECO:0000256" key="4">
    <source>
        <dbReference type="ARBA" id="ARBA00023136"/>
    </source>
</evidence>
<dbReference type="Proteomes" id="UP000823388">
    <property type="component" value="Chromosome 3N"/>
</dbReference>
<keyword evidence="4" id="KW-0472">Membrane</keyword>
<dbReference type="AlphaFoldDB" id="A0A8T0U0U5"/>
<keyword evidence="3" id="KW-1133">Transmembrane helix</keyword>
<dbReference type="GO" id="GO:0045037">
    <property type="term" value="P:protein import into chloroplast stroma"/>
    <property type="evidence" value="ECO:0007669"/>
    <property type="project" value="TreeGrafter"/>
</dbReference>
<accession>A0A8T0U0U5</accession>
<evidence type="ECO:0000313" key="7">
    <source>
        <dbReference type="Proteomes" id="UP000823388"/>
    </source>
</evidence>
<evidence type="ECO:0000256" key="2">
    <source>
        <dbReference type="ARBA" id="ARBA00022692"/>
    </source>
</evidence>
<dbReference type="GO" id="GO:0009707">
    <property type="term" value="C:chloroplast outer membrane"/>
    <property type="evidence" value="ECO:0007669"/>
    <property type="project" value="TreeGrafter"/>
</dbReference>
<organism evidence="6 7">
    <name type="scientific">Panicum virgatum</name>
    <name type="common">Blackwell switchgrass</name>
    <dbReference type="NCBI Taxonomy" id="38727"/>
    <lineage>
        <taxon>Eukaryota</taxon>
        <taxon>Viridiplantae</taxon>
        <taxon>Streptophyta</taxon>
        <taxon>Embryophyta</taxon>
        <taxon>Tracheophyta</taxon>
        <taxon>Spermatophyta</taxon>
        <taxon>Magnoliopsida</taxon>
        <taxon>Liliopsida</taxon>
        <taxon>Poales</taxon>
        <taxon>Poaceae</taxon>
        <taxon>PACMAD clade</taxon>
        <taxon>Panicoideae</taxon>
        <taxon>Panicodae</taxon>
        <taxon>Paniceae</taxon>
        <taxon>Panicinae</taxon>
        <taxon>Panicum</taxon>
        <taxon>Panicum sect. Hiantes</taxon>
    </lineage>
</organism>
<dbReference type="PANTHER" id="PTHR15371">
    <property type="entry name" value="TIM23"/>
    <property type="match status" value="1"/>
</dbReference>
<evidence type="ECO:0000256" key="5">
    <source>
        <dbReference type="SAM" id="MobiDB-lite"/>
    </source>
</evidence>
<dbReference type="GO" id="GO:0015171">
    <property type="term" value="F:amino acid transmembrane transporter activity"/>
    <property type="evidence" value="ECO:0007669"/>
    <property type="project" value="TreeGrafter"/>
</dbReference>
<keyword evidence="2" id="KW-0812">Transmembrane</keyword>
<comment type="subcellular location">
    <subcellularLocation>
        <location evidence="1">Membrane</location>
        <topology evidence="1">Multi-pass membrane protein</topology>
    </subcellularLocation>
</comment>
<dbReference type="OrthoDB" id="75343at2759"/>
<gene>
    <name evidence="6" type="ORF">PVAP13_3NG063024</name>
</gene>
<evidence type="ECO:0000256" key="1">
    <source>
        <dbReference type="ARBA" id="ARBA00004141"/>
    </source>
</evidence>
<proteinExistence type="predicted"/>
<name>A0A8T0U0U5_PANVG</name>
<evidence type="ECO:0000256" key="3">
    <source>
        <dbReference type="ARBA" id="ARBA00022989"/>
    </source>
</evidence>
<feature type="region of interest" description="Disordered" evidence="5">
    <location>
        <begin position="168"/>
        <end position="192"/>
    </location>
</feature>